<keyword evidence="2" id="KW-0472">Membrane</keyword>
<keyword evidence="2" id="KW-0812">Transmembrane</keyword>
<dbReference type="EMBL" id="CP041932">
    <property type="protein sequence ID" value="QEK14568.1"/>
    <property type="molecule type" value="Genomic_DNA"/>
</dbReference>
<name>A0A5C0SN09_9EURY</name>
<keyword evidence="4" id="KW-1185">Reference proteome</keyword>
<dbReference type="GeneID" id="41609193"/>
<dbReference type="KEGG" id="them:FPV09_05020"/>
<feature type="transmembrane region" description="Helical" evidence="2">
    <location>
        <begin position="12"/>
        <end position="29"/>
    </location>
</feature>
<evidence type="ECO:0000313" key="3">
    <source>
        <dbReference type="EMBL" id="QEK14568.1"/>
    </source>
</evidence>
<evidence type="ECO:0000256" key="2">
    <source>
        <dbReference type="SAM" id="Phobius"/>
    </source>
</evidence>
<keyword evidence="2" id="KW-1133">Transmembrane helix</keyword>
<feature type="coiled-coil region" evidence="1">
    <location>
        <begin position="112"/>
        <end position="222"/>
    </location>
</feature>
<dbReference type="Gene3D" id="1.10.287.1490">
    <property type="match status" value="1"/>
</dbReference>
<reference evidence="3 4" key="1">
    <citation type="submission" date="2019-07" db="EMBL/GenBank/DDBJ databases">
        <title>Complete genome of Thermococcus acidophilus.</title>
        <authorList>
            <person name="Li X."/>
        </authorList>
    </citation>
    <scope>NUCLEOTIDE SEQUENCE [LARGE SCALE GENOMIC DNA]</scope>
    <source>
        <strain evidence="3 4">SY113</strain>
    </source>
</reference>
<feature type="transmembrane region" description="Helical" evidence="2">
    <location>
        <begin position="244"/>
        <end position="264"/>
    </location>
</feature>
<accession>A0A5C0SN09</accession>
<dbReference type="RefSeq" id="WP_148882600.1">
    <property type="nucleotide sequence ID" value="NZ_CP041932.1"/>
</dbReference>
<protein>
    <submittedName>
        <fullName evidence="3">Uncharacterized protein</fullName>
    </submittedName>
</protein>
<evidence type="ECO:0000256" key="1">
    <source>
        <dbReference type="SAM" id="Coils"/>
    </source>
</evidence>
<organism evidence="3 4">
    <name type="scientific">Thermococcus aciditolerans</name>
    <dbReference type="NCBI Taxonomy" id="2598455"/>
    <lineage>
        <taxon>Archaea</taxon>
        <taxon>Methanobacteriati</taxon>
        <taxon>Methanobacteriota</taxon>
        <taxon>Thermococci</taxon>
        <taxon>Thermococcales</taxon>
        <taxon>Thermococcaceae</taxon>
        <taxon>Thermococcus</taxon>
    </lineage>
</organism>
<proteinExistence type="predicted"/>
<keyword evidence="1" id="KW-0175">Coiled coil</keyword>
<evidence type="ECO:0000313" key="4">
    <source>
        <dbReference type="Proteomes" id="UP000322631"/>
    </source>
</evidence>
<dbReference type="AlphaFoldDB" id="A0A5C0SN09"/>
<sequence>MSFRGVKALVPIFIYMIIGFGLASGASFYKWSGSLEVGESVHIEGLTLTVDKNNATGELALIIRAPDKLLGLLKAGESGEFEGLEIDFKEFNGYGIVDISSEKPFPVSFTTSEDYQKQIEELKQENTALEAENEKLKKEVQQLKDENTKLKQRVSELEKQLKNQPNTAELQTKLVNLTKENRELKAELKNLTDKYNALKAKADFLSQQNEEYRTMIQNLLKETAQGSEREYVEQAKKERLIGSVIIKTLVAALVVVGLIGYGLYRKKRSWELT</sequence>
<gene>
    <name evidence="3" type="ORF">FPV09_05020</name>
</gene>
<dbReference type="Proteomes" id="UP000322631">
    <property type="component" value="Chromosome"/>
</dbReference>